<comment type="caution">
    <text evidence="1">The sequence shown here is derived from an EMBL/GenBank/DDBJ whole genome shotgun (WGS) entry which is preliminary data.</text>
</comment>
<dbReference type="RefSeq" id="WP_183400210.1">
    <property type="nucleotide sequence ID" value="NZ_JACIDS010000004.1"/>
</dbReference>
<keyword evidence="2" id="KW-1185">Reference proteome</keyword>
<dbReference type="Proteomes" id="UP000553963">
    <property type="component" value="Unassembled WGS sequence"/>
</dbReference>
<gene>
    <name evidence="1" type="ORF">GGR25_003658</name>
</gene>
<dbReference type="EMBL" id="JACIDS010000004">
    <property type="protein sequence ID" value="MBB3932600.1"/>
    <property type="molecule type" value="Genomic_DNA"/>
</dbReference>
<evidence type="ECO:0000313" key="2">
    <source>
        <dbReference type="Proteomes" id="UP000553963"/>
    </source>
</evidence>
<accession>A0A840AQG7</accession>
<dbReference type="AlphaFoldDB" id="A0A840AQG7"/>
<evidence type="ECO:0000313" key="1">
    <source>
        <dbReference type="EMBL" id="MBB3932600.1"/>
    </source>
</evidence>
<proteinExistence type="predicted"/>
<name>A0A840AQG7_9HYPH</name>
<protein>
    <submittedName>
        <fullName evidence="1">Uncharacterized protein</fullName>
    </submittedName>
</protein>
<sequence>MVYLFEAAPGSAVTFRIVSGGTRKRRYNPHFWFDDEDVVSIEDGDFLRSAIPLFRSVKAILIDWVFSQRPFGFRIEPSTDRKEPIYRWMAHRLGRSLHGQYSMVEEQEAFYFYRSAGS</sequence>
<organism evidence="1 2">
    <name type="scientific">Kaistia hirudinis</name>
    <dbReference type="NCBI Taxonomy" id="1293440"/>
    <lineage>
        <taxon>Bacteria</taxon>
        <taxon>Pseudomonadati</taxon>
        <taxon>Pseudomonadota</taxon>
        <taxon>Alphaproteobacteria</taxon>
        <taxon>Hyphomicrobiales</taxon>
        <taxon>Kaistiaceae</taxon>
        <taxon>Kaistia</taxon>
    </lineage>
</organism>
<reference evidence="1 2" key="1">
    <citation type="submission" date="2020-08" db="EMBL/GenBank/DDBJ databases">
        <title>Genomic Encyclopedia of Type Strains, Phase IV (KMG-IV): sequencing the most valuable type-strain genomes for metagenomic binning, comparative biology and taxonomic classification.</title>
        <authorList>
            <person name="Goeker M."/>
        </authorList>
    </citation>
    <scope>NUCLEOTIDE SEQUENCE [LARGE SCALE GENOMIC DNA]</scope>
    <source>
        <strain evidence="1 2">DSM 25966</strain>
    </source>
</reference>